<name>A0A8C3GK49_CAIMO</name>
<organism evidence="2 3">
    <name type="scientific">Cairina moschata</name>
    <name type="common">Muscovy duck</name>
    <dbReference type="NCBI Taxonomy" id="8855"/>
    <lineage>
        <taxon>Eukaryota</taxon>
        <taxon>Metazoa</taxon>
        <taxon>Chordata</taxon>
        <taxon>Craniata</taxon>
        <taxon>Vertebrata</taxon>
        <taxon>Euteleostomi</taxon>
        <taxon>Archelosauria</taxon>
        <taxon>Archosauria</taxon>
        <taxon>Dinosauria</taxon>
        <taxon>Saurischia</taxon>
        <taxon>Theropoda</taxon>
        <taxon>Coelurosauria</taxon>
        <taxon>Aves</taxon>
        <taxon>Neognathae</taxon>
        <taxon>Galloanserae</taxon>
        <taxon>Anseriformes</taxon>
        <taxon>Anatidae</taxon>
        <taxon>Anatinae</taxon>
        <taxon>Cairina</taxon>
    </lineage>
</organism>
<evidence type="ECO:0000313" key="2">
    <source>
        <dbReference type="Ensembl" id="ENSCMMP00000015527.1"/>
    </source>
</evidence>
<protein>
    <submittedName>
        <fullName evidence="2">Uncharacterized protein</fullName>
    </submittedName>
</protein>
<reference evidence="2" key="2">
    <citation type="submission" date="2025-09" db="UniProtKB">
        <authorList>
            <consortium name="Ensembl"/>
        </authorList>
    </citation>
    <scope>IDENTIFICATION</scope>
</reference>
<dbReference type="AlphaFoldDB" id="A0A8C3GK49"/>
<sequence>MKLLVMRLTWCLYSALLVTLYFGNRISETISSYTYCLFFFREPICGGDTGRYFFLLVHSVGEYRWFLEQWAPPVFWKFTLEQLQNPEKLVECLKKRHHLSDNSKETQITAACWGLAYDYRAAIDVAINLVTDPAATPSPVIGPMATPNPAATPTPTMDPAATPAPEATPTPVMGPVVIPASVAGPVMVPSPVTGPEVVPIPVMGPAVISAPVMDPAVIPAPVTVPAVVSTPVAGPVSGSEK</sequence>
<keyword evidence="3" id="KW-1185">Reference proteome</keyword>
<reference evidence="2" key="1">
    <citation type="submission" date="2025-08" db="UniProtKB">
        <authorList>
            <consortium name="Ensembl"/>
        </authorList>
    </citation>
    <scope>IDENTIFICATION</scope>
</reference>
<evidence type="ECO:0000313" key="3">
    <source>
        <dbReference type="Proteomes" id="UP000694556"/>
    </source>
</evidence>
<accession>A0A8C3GK49</accession>
<feature type="region of interest" description="Disordered" evidence="1">
    <location>
        <begin position="146"/>
        <end position="166"/>
    </location>
</feature>
<evidence type="ECO:0000256" key="1">
    <source>
        <dbReference type="SAM" id="MobiDB-lite"/>
    </source>
</evidence>
<proteinExistence type="predicted"/>
<dbReference type="Ensembl" id="ENSCMMT00000017067.1">
    <property type="protein sequence ID" value="ENSCMMP00000015527.1"/>
    <property type="gene ID" value="ENSCMMG00000009900.1"/>
</dbReference>
<dbReference type="Proteomes" id="UP000694556">
    <property type="component" value="Unassembled WGS sequence"/>
</dbReference>